<evidence type="ECO:0000313" key="7">
    <source>
        <dbReference type="Proteomes" id="UP000003704"/>
    </source>
</evidence>
<dbReference type="GO" id="GO:0016620">
    <property type="term" value="F:oxidoreductase activity, acting on the aldehyde or oxo group of donors, NAD or NADP as acceptor"/>
    <property type="evidence" value="ECO:0007669"/>
    <property type="project" value="InterPro"/>
</dbReference>
<sequence length="503" mass="53918">MNISTEWSGTVLPERHRDAAQHLPAPRLVIGDKQLSSGSGGVFEHINPSTGEAQAIVPLAGGAEIDAAVQAARAALPIWRDLKPQQRRVLLDRFADLIEARFDEFTAITPLENGICRGTFDIGLRPRVIAWCRYYAGWTDKLDGLVTATPPSECFEFTLPEPYGVIGHIITWNAPMLSLAMKVMPSIAAGNTVVVKPAEFTPFSSQRFVELALEAGIPAGVINVLPGLSSAGEALVRHPGVDKISFTGGPIAAKRIMADASASLKPVLFELGGKSANLIFPDVDLDETAAYCAAFGLSNNGEGCALPTRLIVHESIYETFMERLAAVVQSLPLGDPLDPRSYIGPMVTRAARERVTSMIDEAKAQRAGRLLCGGQRAEGSLANGWFVPPTVFTDIDPNCRIAQQEVFGPVLVGMKFRNEEEAVQLANSTEYGLAAYVQTRDLNIAHRMVRRLQAGTVYVNRATPSANPNSPFGGIGLSGFGREGGKAGLDEFIRLKGVGISVS</sequence>
<accession>I7ZFX8</accession>
<comment type="caution">
    <text evidence="6">The sequence shown here is derived from an EMBL/GenBank/DDBJ whole genome shotgun (WGS) entry which is preliminary data.</text>
</comment>
<dbReference type="InterPro" id="IPR015590">
    <property type="entry name" value="Aldehyde_DH_dom"/>
</dbReference>
<dbReference type="Gene3D" id="3.40.309.10">
    <property type="entry name" value="Aldehyde Dehydrogenase, Chain A, domain 2"/>
    <property type="match status" value="1"/>
</dbReference>
<feature type="domain" description="Aldehyde dehydrogenase" evidence="5">
    <location>
        <begin position="41"/>
        <end position="497"/>
    </location>
</feature>
<protein>
    <submittedName>
        <fullName evidence="6">Betaine aldehyde dehydrogenase</fullName>
    </submittedName>
</protein>
<name>I7ZFX8_9GAMM</name>
<dbReference type="Proteomes" id="UP000003704">
    <property type="component" value="Unassembled WGS sequence"/>
</dbReference>
<keyword evidence="7" id="KW-1185">Reference proteome</keyword>
<evidence type="ECO:0000256" key="4">
    <source>
        <dbReference type="RuleBase" id="RU003345"/>
    </source>
</evidence>
<dbReference type="PATRIC" id="fig|1172194.4.peg.911"/>
<evidence type="ECO:0000259" key="5">
    <source>
        <dbReference type="Pfam" id="PF00171"/>
    </source>
</evidence>
<dbReference type="EMBL" id="AKGD01000001">
    <property type="protein sequence ID" value="EIT70814.1"/>
    <property type="molecule type" value="Genomic_DNA"/>
</dbReference>
<dbReference type="InterPro" id="IPR016161">
    <property type="entry name" value="Ald_DH/histidinol_DH"/>
</dbReference>
<dbReference type="RefSeq" id="WP_007183907.1">
    <property type="nucleotide sequence ID" value="NZ_AKGD01000001.1"/>
</dbReference>
<dbReference type="Pfam" id="PF00171">
    <property type="entry name" value="Aldedh"/>
    <property type="match status" value="1"/>
</dbReference>
<dbReference type="FunFam" id="3.40.309.10:FF:000012">
    <property type="entry name" value="Betaine aldehyde dehydrogenase"/>
    <property type="match status" value="1"/>
</dbReference>
<gene>
    <name evidence="6" type="ORF">WQQ_09510</name>
</gene>
<dbReference type="InterPro" id="IPR016162">
    <property type="entry name" value="Ald_DH_N"/>
</dbReference>
<evidence type="ECO:0000313" key="6">
    <source>
        <dbReference type="EMBL" id="EIT70814.1"/>
    </source>
</evidence>
<reference evidence="6 7" key="1">
    <citation type="journal article" date="2012" name="J. Bacteriol.">
        <title>Genome Sequence of n-Alkane-Degrading Hydrocarboniphaga effusa Strain AP103T (ATCC BAA-332T).</title>
        <authorList>
            <person name="Chang H.K."/>
            <person name="Zylstra G.J."/>
            <person name="Chae J.C."/>
        </authorList>
    </citation>
    <scope>NUCLEOTIDE SEQUENCE [LARGE SCALE GENOMIC DNA]</scope>
    <source>
        <strain evidence="6 7">AP103</strain>
    </source>
</reference>
<feature type="active site" evidence="3">
    <location>
        <position position="270"/>
    </location>
</feature>
<dbReference type="PROSITE" id="PS00687">
    <property type="entry name" value="ALDEHYDE_DEHYDR_GLU"/>
    <property type="match status" value="1"/>
</dbReference>
<dbReference type="InterPro" id="IPR016163">
    <property type="entry name" value="Ald_DH_C"/>
</dbReference>
<dbReference type="Gene3D" id="3.40.605.10">
    <property type="entry name" value="Aldehyde Dehydrogenase, Chain A, domain 1"/>
    <property type="match status" value="1"/>
</dbReference>
<dbReference type="AlphaFoldDB" id="I7ZFX8"/>
<dbReference type="SUPFAM" id="SSF53720">
    <property type="entry name" value="ALDH-like"/>
    <property type="match status" value="1"/>
</dbReference>
<dbReference type="OrthoDB" id="5887723at2"/>
<proteinExistence type="inferred from homology"/>
<dbReference type="FunFam" id="3.40.605.10:FF:000007">
    <property type="entry name" value="NAD/NADP-dependent betaine aldehyde dehydrogenase"/>
    <property type="match status" value="1"/>
</dbReference>
<dbReference type="InterPro" id="IPR029510">
    <property type="entry name" value="Ald_DH_CS_GLU"/>
</dbReference>
<evidence type="ECO:0000256" key="3">
    <source>
        <dbReference type="PROSITE-ProRule" id="PRU10007"/>
    </source>
</evidence>
<evidence type="ECO:0000256" key="1">
    <source>
        <dbReference type="ARBA" id="ARBA00009986"/>
    </source>
</evidence>
<keyword evidence="2 4" id="KW-0560">Oxidoreductase</keyword>
<comment type="similarity">
    <text evidence="1 4">Belongs to the aldehyde dehydrogenase family.</text>
</comment>
<evidence type="ECO:0000256" key="2">
    <source>
        <dbReference type="ARBA" id="ARBA00023002"/>
    </source>
</evidence>
<dbReference type="PANTHER" id="PTHR11699">
    <property type="entry name" value="ALDEHYDE DEHYDROGENASE-RELATED"/>
    <property type="match status" value="1"/>
</dbReference>
<dbReference type="STRING" id="1172194.WQQ_09510"/>
<organism evidence="6 7">
    <name type="scientific">Hydrocarboniphaga effusa AP103</name>
    <dbReference type="NCBI Taxonomy" id="1172194"/>
    <lineage>
        <taxon>Bacteria</taxon>
        <taxon>Pseudomonadati</taxon>
        <taxon>Pseudomonadota</taxon>
        <taxon>Gammaproteobacteria</taxon>
        <taxon>Nevskiales</taxon>
        <taxon>Nevskiaceae</taxon>
        <taxon>Hydrocarboniphaga</taxon>
    </lineage>
</organism>